<feature type="compositionally biased region" description="Acidic residues" evidence="1">
    <location>
        <begin position="455"/>
        <end position="467"/>
    </location>
</feature>
<evidence type="ECO:0000313" key="4">
    <source>
        <dbReference type="Proteomes" id="UP000480548"/>
    </source>
</evidence>
<dbReference type="PANTHER" id="PTHR34618:SF1">
    <property type="entry name" value="SECRETED PROTEIN"/>
    <property type="match status" value="1"/>
</dbReference>
<reference evidence="3 4" key="1">
    <citation type="submission" date="2019-06" db="EMBL/GenBank/DDBJ databases">
        <authorList>
            <person name="Palmer J.M."/>
        </authorList>
    </citation>
    <scope>NUCLEOTIDE SEQUENCE [LARGE SCALE GENOMIC DNA]</scope>
    <source>
        <strain evidence="3 4">TWF703</strain>
    </source>
</reference>
<feature type="region of interest" description="Disordered" evidence="1">
    <location>
        <begin position="417"/>
        <end position="467"/>
    </location>
</feature>
<feature type="signal peptide" evidence="2">
    <location>
        <begin position="1"/>
        <end position="21"/>
    </location>
</feature>
<proteinExistence type="predicted"/>
<keyword evidence="2" id="KW-0732">Signal</keyword>
<dbReference type="EMBL" id="WIQZ01000065">
    <property type="protein sequence ID" value="KAF3129046.1"/>
    <property type="molecule type" value="Genomic_DNA"/>
</dbReference>
<evidence type="ECO:0000256" key="2">
    <source>
        <dbReference type="SAM" id="SignalP"/>
    </source>
</evidence>
<protein>
    <submittedName>
        <fullName evidence="3">Uncharacterized protein</fullName>
    </submittedName>
</protein>
<dbReference type="PANTHER" id="PTHR34618">
    <property type="entry name" value="SURFACE PROTEIN MAS1, PUTATIVE-RELATED"/>
    <property type="match status" value="1"/>
</dbReference>
<sequence>MVFSKISVILTGAALLQSAEAHVRFLGVRGNHDPSRVGISMGYDDWFTGAIARGGAKLSRFPDQFDTVVFSNPTIPGKCCSVKYKGFPRYVMPQGCGTTLKIQDTYYRKNRWRDDRDYLTSAYYEHGQEMENYRLWNFFMSPIPYGAFAPISIVHEQAEAGKVPQATAGGWIEIDVYLVNEDGGGAMTCRLDKSATGQGFGGHLNILQQPWLKWPGQTNKLKVQIPADTQCTGAFGKYKNMCLLRCENDNTAEGPFGGCVAFNLGGPYTPPPPPPQTSTVTKNVQNGDQTRTVYVVYVDGKPISTSTAPAAEASTVTKYITQNGRRVKTVYIQYVDGRPTKTITLDSPAAETSTVTKYVTKNGRRVKTVYIKYIGGRPATTKTVTLDSPSVVTKYITKGGKKSTVYIQVSRGTTKTITKGAMPTDDAQDGDDDGDNNGDDDDDNDGNAGGKNGDDGDQGGNDDIDYF</sequence>
<dbReference type="Proteomes" id="UP000480548">
    <property type="component" value="Unassembled WGS sequence"/>
</dbReference>
<comment type="caution">
    <text evidence="3">The sequence shown here is derived from an EMBL/GenBank/DDBJ whole genome shotgun (WGS) entry which is preliminary data.</text>
</comment>
<name>A0A7C8JMP1_ORBOL</name>
<gene>
    <name evidence="3" type="ORF">TWF703_009076</name>
</gene>
<feature type="compositionally biased region" description="Acidic residues" evidence="1">
    <location>
        <begin position="426"/>
        <end position="445"/>
    </location>
</feature>
<evidence type="ECO:0000313" key="3">
    <source>
        <dbReference type="EMBL" id="KAF3129046.1"/>
    </source>
</evidence>
<evidence type="ECO:0000256" key="1">
    <source>
        <dbReference type="SAM" id="MobiDB-lite"/>
    </source>
</evidence>
<feature type="chain" id="PRO_5028983428" evidence="2">
    <location>
        <begin position="22"/>
        <end position="467"/>
    </location>
</feature>
<dbReference type="InterPro" id="IPR021476">
    <property type="entry name" value="Egh16-like"/>
</dbReference>
<accession>A0A7C8JMP1</accession>
<organism evidence="3 4">
    <name type="scientific">Orbilia oligospora</name>
    <name type="common">Nematode-trapping fungus</name>
    <name type="synonym">Arthrobotrys oligospora</name>
    <dbReference type="NCBI Taxonomy" id="2813651"/>
    <lineage>
        <taxon>Eukaryota</taxon>
        <taxon>Fungi</taxon>
        <taxon>Dikarya</taxon>
        <taxon>Ascomycota</taxon>
        <taxon>Pezizomycotina</taxon>
        <taxon>Orbiliomycetes</taxon>
        <taxon>Orbiliales</taxon>
        <taxon>Orbiliaceae</taxon>
        <taxon>Orbilia</taxon>
    </lineage>
</organism>
<dbReference type="AlphaFoldDB" id="A0A7C8JMP1"/>
<dbReference type="Pfam" id="PF11327">
    <property type="entry name" value="Egh16-like"/>
    <property type="match status" value="1"/>
</dbReference>